<comment type="caution">
    <text evidence="1">The sequence shown here is derived from an EMBL/GenBank/DDBJ whole genome shotgun (WGS) entry which is preliminary data.</text>
</comment>
<dbReference type="InterPro" id="IPR024787">
    <property type="entry name" value="EcsC"/>
</dbReference>
<proteinExistence type="predicted"/>
<dbReference type="PANTHER" id="PTHR41260:SF1">
    <property type="entry name" value="PROTEIN ECSC"/>
    <property type="match status" value="1"/>
</dbReference>
<reference evidence="1 2" key="1">
    <citation type="submission" date="2021-07" db="EMBL/GenBank/DDBJ databases">
        <title>Clostridium weizhouense sp. nov., an anaerobic bacterium isolated from activated sludge of Petroleum wastewater.</title>
        <authorList>
            <person name="Li Q."/>
        </authorList>
    </citation>
    <scope>NUCLEOTIDE SEQUENCE [LARGE SCALE GENOMIC DNA]</scope>
    <source>
        <strain evidence="1 2">YB-6</strain>
    </source>
</reference>
<dbReference type="EMBL" id="JAHXPT010000005">
    <property type="protein sequence ID" value="MBW6410091.1"/>
    <property type="molecule type" value="Genomic_DNA"/>
</dbReference>
<protein>
    <submittedName>
        <fullName evidence="1">EcsC family protein</fullName>
    </submittedName>
</protein>
<name>A0ABS7AN52_9CLOT</name>
<evidence type="ECO:0000313" key="2">
    <source>
        <dbReference type="Proteomes" id="UP001519921"/>
    </source>
</evidence>
<dbReference type="Proteomes" id="UP001519921">
    <property type="component" value="Unassembled WGS sequence"/>
</dbReference>
<evidence type="ECO:0000313" key="1">
    <source>
        <dbReference type="EMBL" id="MBW6410091.1"/>
    </source>
</evidence>
<dbReference type="Pfam" id="PF12787">
    <property type="entry name" value="EcsC"/>
    <property type="match status" value="1"/>
</dbReference>
<sequence>MIKNSSKKDKLLNKQFNKINKIEEKILTKKENGFIKNRLNPYKQKVEEKIPKKLQSTLEKAFEKGFKIVFQKGTSLIEKSYNKEKIKNEFDINNYGFDKQTTKKNLKKIDRNSQNKLILNKSISILEGGLLGILGIGLPDIPLFIGVILKTIYEICLGYGYNYDTNQEKAYILNIICAAVTTGDTQKRYLEEIDLIGSEIDNGIVKQYFLDDLTQQCSKYMASSMLTSKFIQGLPLIGIIGGITNYKTIKDISNIAKIKYKKRYLNKIRNN</sequence>
<dbReference type="PANTHER" id="PTHR41260">
    <property type="entry name" value="PROTEIN ECSC"/>
    <property type="match status" value="1"/>
</dbReference>
<gene>
    <name evidence="1" type="ORF">KYD98_08295</name>
</gene>
<dbReference type="RefSeq" id="WP_219779150.1">
    <property type="nucleotide sequence ID" value="NZ_JAHXPT010000005.1"/>
</dbReference>
<organism evidence="1 2">
    <name type="scientific">Clostridium weizhouense</name>
    <dbReference type="NCBI Taxonomy" id="2859781"/>
    <lineage>
        <taxon>Bacteria</taxon>
        <taxon>Bacillati</taxon>
        <taxon>Bacillota</taxon>
        <taxon>Clostridia</taxon>
        <taxon>Eubacteriales</taxon>
        <taxon>Clostridiaceae</taxon>
        <taxon>Clostridium</taxon>
    </lineage>
</organism>
<keyword evidence="2" id="KW-1185">Reference proteome</keyword>
<accession>A0ABS7AN52</accession>